<sequence length="186" mass="20286">MDCTDSKSVGGHVESAEYVLASHFAAVMQVQTSAVVHSSPGEDQELKIDTCALGSGSSPSSESERKKETSTTTAHSTELPTTEATTSRGGNALGENVDERVLLLETELVEAIEAKNMYKVQLQSAIAQQHNGQDEVQQGIGNVDQLIELQKRTKSLEAELRDMQDRYSSKSLRFAEVEAQREELVM</sequence>
<dbReference type="Proteomes" id="UP001497444">
    <property type="component" value="Chromosome 13"/>
</dbReference>
<feature type="compositionally biased region" description="Polar residues" evidence="1">
    <location>
        <begin position="74"/>
        <end position="89"/>
    </location>
</feature>
<proteinExistence type="predicted"/>
<dbReference type="PANTHER" id="PTHR47270">
    <property type="entry name" value="PROTEIN MLP1-LIKE"/>
    <property type="match status" value="1"/>
</dbReference>
<keyword evidence="3" id="KW-1185">Reference proteome</keyword>
<evidence type="ECO:0000313" key="3">
    <source>
        <dbReference type="Proteomes" id="UP001497444"/>
    </source>
</evidence>
<evidence type="ECO:0000313" key="2">
    <source>
        <dbReference type="EMBL" id="CAK9259996.1"/>
    </source>
</evidence>
<name>A0ABP0W1E1_9BRYO</name>
<accession>A0ABP0W1E1</accession>
<protein>
    <submittedName>
        <fullName evidence="2">Uncharacterized protein</fullName>
    </submittedName>
</protein>
<gene>
    <name evidence="2" type="ORF">CSSPJE1EN1_LOCUS5474</name>
</gene>
<feature type="region of interest" description="Disordered" evidence="1">
    <location>
        <begin position="51"/>
        <end position="93"/>
    </location>
</feature>
<evidence type="ECO:0000256" key="1">
    <source>
        <dbReference type="SAM" id="MobiDB-lite"/>
    </source>
</evidence>
<feature type="non-terminal residue" evidence="2">
    <location>
        <position position="186"/>
    </location>
</feature>
<organism evidence="2 3">
    <name type="scientific">Sphagnum jensenii</name>
    <dbReference type="NCBI Taxonomy" id="128206"/>
    <lineage>
        <taxon>Eukaryota</taxon>
        <taxon>Viridiplantae</taxon>
        <taxon>Streptophyta</taxon>
        <taxon>Embryophyta</taxon>
        <taxon>Bryophyta</taxon>
        <taxon>Sphagnophytina</taxon>
        <taxon>Sphagnopsida</taxon>
        <taxon>Sphagnales</taxon>
        <taxon>Sphagnaceae</taxon>
        <taxon>Sphagnum</taxon>
    </lineage>
</organism>
<reference evidence="2" key="1">
    <citation type="submission" date="2024-02" db="EMBL/GenBank/DDBJ databases">
        <authorList>
            <consortium name="ELIXIR-Norway"/>
            <consortium name="Elixir Norway"/>
        </authorList>
    </citation>
    <scope>NUCLEOTIDE SEQUENCE</scope>
</reference>
<dbReference type="EMBL" id="OZ020108">
    <property type="protein sequence ID" value="CAK9259996.1"/>
    <property type="molecule type" value="Genomic_DNA"/>
</dbReference>
<dbReference type="PANTHER" id="PTHR47270:SF3">
    <property type="entry name" value="HYPOTETICAL PROTEIN"/>
    <property type="match status" value="1"/>
</dbReference>